<evidence type="ECO:0000313" key="2">
    <source>
        <dbReference type="EMBL" id="MCG4611263.1"/>
    </source>
</evidence>
<dbReference type="EMBL" id="JAKNHQ010000013">
    <property type="protein sequence ID" value="MCG4611263.1"/>
    <property type="molecule type" value="Genomic_DNA"/>
</dbReference>
<reference evidence="2 3" key="1">
    <citation type="submission" date="2022-01" db="EMBL/GenBank/DDBJ databases">
        <title>Collection of gut derived symbiotic bacterial strains cultured from healthy donors.</title>
        <authorList>
            <person name="Lin H."/>
            <person name="Kohout C."/>
            <person name="Waligurski E."/>
            <person name="Pamer E.G."/>
        </authorList>
    </citation>
    <scope>NUCLEOTIDE SEQUENCE [LARGE SCALE GENOMIC DNA]</scope>
    <source>
        <strain evidence="2 3">DFI.7.58</strain>
    </source>
</reference>
<organism evidence="2 3">
    <name type="scientific">Anaeromassilibacillus senegalensis</name>
    <dbReference type="NCBI Taxonomy" id="1673717"/>
    <lineage>
        <taxon>Bacteria</taxon>
        <taxon>Bacillati</taxon>
        <taxon>Bacillota</taxon>
        <taxon>Clostridia</taxon>
        <taxon>Eubacteriales</taxon>
        <taxon>Acutalibacteraceae</taxon>
        <taxon>Anaeromassilibacillus</taxon>
    </lineage>
</organism>
<accession>A0ABS9MKC9</accession>
<protein>
    <submittedName>
        <fullName evidence="2">YcxB family protein</fullName>
    </submittedName>
</protein>
<feature type="transmembrane region" description="Helical" evidence="1">
    <location>
        <begin position="66"/>
        <end position="85"/>
    </location>
</feature>
<proteinExistence type="predicted"/>
<feature type="transmembrane region" description="Helical" evidence="1">
    <location>
        <begin position="37"/>
        <end position="60"/>
    </location>
</feature>
<keyword evidence="1" id="KW-0472">Membrane</keyword>
<keyword evidence="1" id="KW-0812">Transmembrane</keyword>
<evidence type="ECO:0000256" key="1">
    <source>
        <dbReference type="SAM" id="Phobius"/>
    </source>
</evidence>
<evidence type="ECO:0000313" key="3">
    <source>
        <dbReference type="Proteomes" id="UP001298681"/>
    </source>
</evidence>
<dbReference type="RefSeq" id="WP_087234942.1">
    <property type="nucleotide sequence ID" value="NZ_JAKNHQ010000013.1"/>
</dbReference>
<name>A0ABS9MKC9_9FIRM</name>
<dbReference type="Proteomes" id="UP001298681">
    <property type="component" value="Unassembled WGS sequence"/>
</dbReference>
<keyword evidence="1" id="KW-1133">Transmembrane helix</keyword>
<sequence length="179" mass="19668">MEQQTPLLSVSFLPTKQDYADYQIAACNAAASPGERLFLRAAGFVLVVAGFVLCLLFGVGNPQNTVFFSLLVLLGLAVGFFHDSIQPLLVRSRAQSFYDHAGERMTAQSLSFFADHVDVKSDRYAASLPYAMLSVWEDGRILLLRLGPGESRYVPKRALSPEDVQKLHALFPTGGQTQK</sequence>
<gene>
    <name evidence="2" type="ORF">L0P57_10020</name>
</gene>
<comment type="caution">
    <text evidence="2">The sequence shown here is derived from an EMBL/GenBank/DDBJ whole genome shotgun (WGS) entry which is preliminary data.</text>
</comment>
<keyword evidence="3" id="KW-1185">Reference proteome</keyword>